<evidence type="ECO:0000313" key="4">
    <source>
        <dbReference type="Proteomes" id="UP000006008"/>
    </source>
</evidence>
<dbReference type="PANTHER" id="PTHR33295">
    <property type="entry name" value="ATPASE"/>
    <property type="match status" value="1"/>
</dbReference>
<proteinExistence type="predicted"/>
<sequence length="421" mass="45812">MIPKTTLARIVARQRKNLDDRIAGMPRAILASMPYLTDQALLIGGVRGSGRSTLLLQMLQNDYPQAWYTDFSDARLAGFDSGDFDKLSALVAESGKGILLLDKVDYAQGWARFIGSKLAEGIKVVATVSLDTLLAVQQARQEGTDLQLAGSAAAQEAVVSASLFIPRRLGLFGYLEFLEAVHRRGGEEAVEEYLLRGAFPECCRPGRTASLLSLYDLIVNRDVLIAKGVRDRVTLCRIALFLLTATGGGVTANAVRNQLKVKSVSTVTEHMEHLERAGLVAFVPILGTTPGRQAVNPRKVYAVDTALAAALSPEESLSRERLFATMIHNHLARKYDAIFYTPECGGCDFVVAEEGFIAGCIQACYDGDDPDLMQMKIEGLSEAMRQGGQRRGLIVTLGRSERIPVEEGEIEIIDADTFLSE</sequence>
<dbReference type="Pfam" id="PF13173">
    <property type="entry name" value="AAA_14"/>
    <property type="match status" value="1"/>
</dbReference>
<dbReference type="HOGENOM" id="CLU_651577_0_0_10"/>
<dbReference type="GeneID" id="92816074"/>
<feature type="domain" description="AAA" evidence="1">
    <location>
        <begin position="39"/>
        <end position="137"/>
    </location>
</feature>
<dbReference type="RefSeq" id="WP_009133717.1">
    <property type="nucleotide sequence ID" value="NZ_CP102250.1"/>
</dbReference>
<organism evidence="3 4">
    <name type="scientific">Alistipes indistinctus YIT 12060</name>
    <dbReference type="NCBI Taxonomy" id="742725"/>
    <lineage>
        <taxon>Bacteria</taxon>
        <taxon>Pseudomonadati</taxon>
        <taxon>Bacteroidota</taxon>
        <taxon>Bacteroidia</taxon>
        <taxon>Bacteroidales</taxon>
        <taxon>Rikenellaceae</taxon>
        <taxon>Alistipes</taxon>
    </lineage>
</organism>
<dbReference type="Pfam" id="PF13635">
    <property type="entry name" value="DUF4143"/>
    <property type="match status" value="1"/>
</dbReference>
<reference evidence="3 4" key="1">
    <citation type="submission" date="2011-08" db="EMBL/GenBank/DDBJ databases">
        <title>The Genome Sequence of Alistipes indistinctus YIT 12060.</title>
        <authorList>
            <consortium name="The Broad Institute Genome Sequencing Platform"/>
            <person name="Earl A."/>
            <person name="Ward D."/>
            <person name="Feldgarden M."/>
            <person name="Gevers D."/>
            <person name="Morotomi M."/>
            <person name="Young S.K."/>
            <person name="Zeng Q."/>
            <person name="Gargeya S."/>
            <person name="Fitzgerald M."/>
            <person name="Haas B."/>
            <person name="Abouelleil A."/>
            <person name="Alvarado L."/>
            <person name="Arachchi H.M."/>
            <person name="Berlin A."/>
            <person name="Brown A."/>
            <person name="Chapman S.B."/>
            <person name="Chen Z."/>
            <person name="Dunbar C."/>
            <person name="Freedman E."/>
            <person name="Gearin G."/>
            <person name="Gellesch M."/>
            <person name="Goldberg J."/>
            <person name="Griggs A."/>
            <person name="Gujja S."/>
            <person name="Heiman D."/>
            <person name="Howarth C."/>
            <person name="Larson L."/>
            <person name="Lui A."/>
            <person name="MacDonald P.J.P."/>
            <person name="Montmayeur A."/>
            <person name="Murphy C."/>
            <person name="Neiman D."/>
            <person name="Pearson M."/>
            <person name="Priest M."/>
            <person name="Roberts A."/>
            <person name="Saif S."/>
            <person name="Shea T."/>
            <person name="Shenoy N."/>
            <person name="Sisk P."/>
            <person name="Stolte C."/>
            <person name="Sykes S."/>
            <person name="Wortman J."/>
            <person name="Nusbaum C."/>
            <person name="Birren B."/>
        </authorList>
    </citation>
    <scope>NUCLEOTIDE SEQUENCE [LARGE SCALE GENOMIC DNA]</scope>
    <source>
        <strain evidence="3 4">YIT 12060</strain>
    </source>
</reference>
<feature type="domain" description="DUF4143" evidence="2">
    <location>
        <begin position="221"/>
        <end position="353"/>
    </location>
</feature>
<dbReference type="InterPro" id="IPR041682">
    <property type="entry name" value="AAA_14"/>
</dbReference>
<evidence type="ECO:0000259" key="2">
    <source>
        <dbReference type="Pfam" id="PF13635"/>
    </source>
</evidence>
<name>G5H768_9BACT</name>
<dbReference type="InterPro" id="IPR025420">
    <property type="entry name" value="DUF4143"/>
</dbReference>
<comment type="caution">
    <text evidence="3">The sequence shown here is derived from an EMBL/GenBank/DDBJ whole genome shotgun (WGS) entry which is preliminary data.</text>
</comment>
<dbReference type="AlphaFoldDB" id="G5H768"/>
<dbReference type="OrthoDB" id="9801840at2"/>
<gene>
    <name evidence="3" type="ORF">HMPREF9450_00911</name>
</gene>
<protein>
    <submittedName>
        <fullName evidence="3">Uncharacterized protein</fullName>
    </submittedName>
</protein>
<evidence type="ECO:0000313" key="3">
    <source>
        <dbReference type="EMBL" id="EHB92707.1"/>
    </source>
</evidence>
<dbReference type="PATRIC" id="fig|742725.3.peg.964"/>
<accession>G5H768</accession>
<dbReference type="Proteomes" id="UP000006008">
    <property type="component" value="Unassembled WGS sequence"/>
</dbReference>
<keyword evidence="4" id="KW-1185">Reference proteome</keyword>
<dbReference type="PANTHER" id="PTHR33295:SF19">
    <property type="entry name" value="ARCHAEAL ATPASE"/>
    <property type="match status" value="1"/>
</dbReference>
<evidence type="ECO:0000259" key="1">
    <source>
        <dbReference type="Pfam" id="PF13173"/>
    </source>
</evidence>
<dbReference type="STRING" id="742725.HMPREF9450_00911"/>
<dbReference type="eggNOG" id="COG1373">
    <property type="taxonomic scope" value="Bacteria"/>
</dbReference>
<dbReference type="EMBL" id="ADLD01000009">
    <property type="protein sequence ID" value="EHB92707.1"/>
    <property type="molecule type" value="Genomic_DNA"/>
</dbReference>